<evidence type="ECO:0000313" key="9">
    <source>
        <dbReference type="Proteomes" id="UP000257109"/>
    </source>
</evidence>
<comment type="caution">
    <text evidence="8">The sequence shown here is derived from an EMBL/GenBank/DDBJ whole genome shotgun (WGS) entry which is preliminary data.</text>
</comment>
<dbReference type="GO" id="GO:0010181">
    <property type="term" value="F:FMN binding"/>
    <property type="evidence" value="ECO:0007669"/>
    <property type="project" value="InterPro"/>
</dbReference>
<feature type="region of interest" description="Disordered" evidence="6">
    <location>
        <begin position="98"/>
        <end position="121"/>
    </location>
</feature>
<evidence type="ECO:0000256" key="5">
    <source>
        <dbReference type="ARBA" id="ARBA00022857"/>
    </source>
</evidence>
<dbReference type="STRING" id="157652.A0A371HS97"/>
<keyword evidence="5" id="KW-0521">NADP</keyword>
<dbReference type="Proteomes" id="UP000257109">
    <property type="component" value="Unassembled WGS sequence"/>
</dbReference>
<dbReference type="InterPro" id="IPR013785">
    <property type="entry name" value="Aldolase_TIM"/>
</dbReference>
<dbReference type="GO" id="GO:0016491">
    <property type="term" value="F:oxidoreductase activity"/>
    <property type="evidence" value="ECO:0007669"/>
    <property type="project" value="InterPro"/>
</dbReference>
<dbReference type="OrthoDB" id="1663137at2759"/>
<proteinExistence type="inferred from homology"/>
<organism evidence="8 9">
    <name type="scientific">Mucuna pruriens</name>
    <name type="common">Velvet bean</name>
    <name type="synonym">Dolichos pruriens</name>
    <dbReference type="NCBI Taxonomy" id="157652"/>
    <lineage>
        <taxon>Eukaryota</taxon>
        <taxon>Viridiplantae</taxon>
        <taxon>Streptophyta</taxon>
        <taxon>Embryophyta</taxon>
        <taxon>Tracheophyta</taxon>
        <taxon>Spermatophyta</taxon>
        <taxon>Magnoliopsida</taxon>
        <taxon>eudicotyledons</taxon>
        <taxon>Gunneridae</taxon>
        <taxon>Pentapetalae</taxon>
        <taxon>rosids</taxon>
        <taxon>fabids</taxon>
        <taxon>Fabales</taxon>
        <taxon>Fabaceae</taxon>
        <taxon>Papilionoideae</taxon>
        <taxon>50 kb inversion clade</taxon>
        <taxon>NPAAA clade</taxon>
        <taxon>indigoferoid/millettioid clade</taxon>
        <taxon>Phaseoleae</taxon>
        <taxon>Mucuna</taxon>
    </lineage>
</organism>
<keyword evidence="3" id="KW-0285">Flavoprotein</keyword>
<sequence>MHDRGLMELRSMGAHDQVNDQTDKYGGSLENCCRFALEVVEAVVEEIEADRVGIRLSPFSKNNECINSNPQALDLYMAKSLNQYPKSVQPNINPIERKDSKVEPTTSTERIPPHKPQEALSRQIPQRCWRLSMKPRQGDEGPLALTEVRSSSIIIKEGSRLATSQKMRHESRDDMP</sequence>
<reference evidence="8" key="1">
    <citation type="submission" date="2018-05" db="EMBL/GenBank/DDBJ databases">
        <title>Draft genome of Mucuna pruriens seed.</title>
        <authorList>
            <person name="Nnadi N.E."/>
            <person name="Vos R."/>
            <person name="Hasami M.H."/>
            <person name="Devisetty U.K."/>
            <person name="Aguiy J.C."/>
        </authorList>
    </citation>
    <scope>NUCLEOTIDE SEQUENCE [LARGE SCALE GENOMIC DNA]</scope>
    <source>
        <strain evidence="8">JCA_2017</strain>
    </source>
</reference>
<keyword evidence="9" id="KW-1185">Reference proteome</keyword>
<evidence type="ECO:0000259" key="7">
    <source>
        <dbReference type="Pfam" id="PF00724"/>
    </source>
</evidence>
<accession>A0A371HS97</accession>
<keyword evidence="4" id="KW-0288">FMN</keyword>
<evidence type="ECO:0000256" key="2">
    <source>
        <dbReference type="ARBA" id="ARBA00005979"/>
    </source>
</evidence>
<name>A0A371HS97_MUCPR</name>
<evidence type="ECO:0000256" key="6">
    <source>
        <dbReference type="SAM" id="MobiDB-lite"/>
    </source>
</evidence>
<feature type="non-terminal residue" evidence="8">
    <location>
        <position position="1"/>
    </location>
</feature>
<evidence type="ECO:0000256" key="3">
    <source>
        <dbReference type="ARBA" id="ARBA00022630"/>
    </source>
</evidence>
<feature type="domain" description="NADH:flavin oxidoreductase/NADH oxidase N-terminal" evidence="7">
    <location>
        <begin position="17"/>
        <end position="81"/>
    </location>
</feature>
<dbReference type="Pfam" id="PF00724">
    <property type="entry name" value="Oxidored_FMN"/>
    <property type="match status" value="1"/>
</dbReference>
<dbReference type="SUPFAM" id="SSF51395">
    <property type="entry name" value="FMN-linked oxidoreductases"/>
    <property type="match status" value="1"/>
</dbReference>
<dbReference type="AlphaFoldDB" id="A0A371HS97"/>
<evidence type="ECO:0000313" key="8">
    <source>
        <dbReference type="EMBL" id="RDY05662.1"/>
    </source>
</evidence>
<dbReference type="EMBL" id="QJKJ01001836">
    <property type="protein sequence ID" value="RDY05662.1"/>
    <property type="molecule type" value="Genomic_DNA"/>
</dbReference>
<feature type="region of interest" description="Disordered" evidence="6">
    <location>
        <begin position="156"/>
        <end position="176"/>
    </location>
</feature>
<dbReference type="PANTHER" id="PTHR22893">
    <property type="entry name" value="NADH OXIDOREDUCTASE-RELATED"/>
    <property type="match status" value="1"/>
</dbReference>
<dbReference type="InterPro" id="IPR045247">
    <property type="entry name" value="Oye-like"/>
</dbReference>
<dbReference type="PANTHER" id="PTHR22893:SF91">
    <property type="entry name" value="NADPH DEHYDROGENASE 2-RELATED"/>
    <property type="match status" value="1"/>
</dbReference>
<comment type="cofactor">
    <cofactor evidence="1">
        <name>FMN</name>
        <dbReference type="ChEBI" id="CHEBI:58210"/>
    </cofactor>
</comment>
<gene>
    <name evidence="8" type="primary">OPR11</name>
    <name evidence="8" type="ORF">CR513_10474</name>
</gene>
<protein>
    <submittedName>
        <fullName evidence="8">12-oxophytodienoate reductase 11</fullName>
    </submittedName>
</protein>
<comment type="similarity">
    <text evidence="2">Belongs to the NADH:flavin oxidoreductase/NADH oxidase family.</text>
</comment>
<feature type="compositionally biased region" description="Basic and acidic residues" evidence="6">
    <location>
        <begin position="167"/>
        <end position="176"/>
    </location>
</feature>
<dbReference type="Gene3D" id="3.20.20.70">
    <property type="entry name" value="Aldolase class I"/>
    <property type="match status" value="1"/>
</dbReference>
<dbReference type="InterPro" id="IPR001155">
    <property type="entry name" value="OxRdtase_FMN_N"/>
</dbReference>
<evidence type="ECO:0000256" key="1">
    <source>
        <dbReference type="ARBA" id="ARBA00001917"/>
    </source>
</evidence>
<evidence type="ECO:0000256" key="4">
    <source>
        <dbReference type="ARBA" id="ARBA00022643"/>
    </source>
</evidence>